<feature type="non-terminal residue" evidence="2">
    <location>
        <position position="1"/>
    </location>
</feature>
<dbReference type="RefSeq" id="XP_029223163.1">
    <property type="nucleotide sequence ID" value="XM_029376725.1"/>
</dbReference>
<feature type="domain" description="Retrotransposon hot spot protein,C-terminal" evidence="1">
    <location>
        <begin position="1"/>
        <end position="138"/>
    </location>
</feature>
<dbReference type="InterPro" id="IPR006518">
    <property type="entry name" value="Trypano_RHS"/>
</dbReference>
<dbReference type="Proteomes" id="UP000284403">
    <property type="component" value="Unassembled WGS sequence"/>
</dbReference>
<dbReference type="Pfam" id="PF07999">
    <property type="entry name" value="RHSP"/>
    <property type="match status" value="1"/>
</dbReference>
<name>A0A3R7LEN8_9TRYP</name>
<dbReference type="AlphaFoldDB" id="A0A3R7LEN8"/>
<comment type="caution">
    <text evidence="2">The sequence shown here is derived from an EMBL/GenBank/DDBJ whole genome shotgun (WGS) entry which is preliminary data.</text>
</comment>
<organism evidence="2 3">
    <name type="scientific">Trypanosoma conorhini</name>
    <dbReference type="NCBI Taxonomy" id="83891"/>
    <lineage>
        <taxon>Eukaryota</taxon>
        <taxon>Discoba</taxon>
        <taxon>Euglenozoa</taxon>
        <taxon>Kinetoplastea</taxon>
        <taxon>Metakinetoplastina</taxon>
        <taxon>Trypanosomatida</taxon>
        <taxon>Trypanosomatidae</taxon>
        <taxon>Trypanosoma</taxon>
    </lineage>
</organism>
<dbReference type="InterPro" id="IPR046836">
    <property type="entry name" value="RHS_C"/>
</dbReference>
<keyword evidence="3" id="KW-1185">Reference proteome</keyword>
<dbReference type="EMBL" id="MKKU01001367">
    <property type="protein sequence ID" value="RNE95809.1"/>
    <property type="molecule type" value="Genomic_DNA"/>
</dbReference>
<reference evidence="2 3" key="1">
    <citation type="journal article" date="2018" name="BMC Genomics">
        <title>Genomic comparison of Trypanosoma conorhini and Trypanosoma rangeli to Trypanosoma cruzi strains of high and low virulence.</title>
        <authorList>
            <person name="Bradwell K.R."/>
            <person name="Koparde V.N."/>
            <person name="Matveyev A.V."/>
            <person name="Serrano M.G."/>
            <person name="Alves J.M."/>
            <person name="Parikh H."/>
            <person name="Huang B."/>
            <person name="Lee V."/>
            <person name="Espinosa-Alvarez O."/>
            <person name="Ortiz P.A."/>
            <person name="Costa-Martins A.G."/>
            <person name="Teixeira M.M."/>
            <person name="Buck G.A."/>
        </authorList>
    </citation>
    <scope>NUCLEOTIDE SEQUENCE [LARGE SCALE GENOMIC DNA]</scope>
    <source>
        <strain evidence="2 3">025E</strain>
    </source>
</reference>
<protein>
    <submittedName>
        <fullName evidence="2">Retrotransposon hot spot (RHS) protein</fullName>
    </submittedName>
</protein>
<proteinExistence type="predicted"/>
<dbReference type="GeneID" id="40323533"/>
<evidence type="ECO:0000259" key="1">
    <source>
        <dbReference type="Pfam" id="PF07999"/>
    </source>
</evidence>
<evidence type="ECO:0000313" key="3">
    <source>
        <dbReference type="Proteomes" id="UP000284403"/>
    </source>
</evidence>
<evidence type="ECO:0000313" key="2">
    <source>
        <dbReference type="EMBL" id="RNE95809.1"/>
    </source>
</evidence>
<sequence length="138" mass="15699">VVYCFGGDLAYVFDKTNKTVAEYVDGKEIIIIIKVLAGRGIKGYIIYDVDKKGQGPDGFPTPETWGFILLSSPNEDNFKSWAKQKHANLIVMDCPDENDVKAMCAWKTRAMSVRVQKKYWKMIKERLDDVGTIPRSIF</sequence>
<accession>A0A3R7LEN8</accession>
<dbReference type="OrthoDB" id="252338at2759"/>
<gene>
    <name evidence="2" type="ORF">Tco025E_09922</name>
</gene>
<dbReference type="NCBIfam" id="TIGR01631">
    <property type="entry name" value="Trypano_RHS"/>
    <property type="match status" value="1"/>
</dbReference>